<dbReference type="EMBL" id="CM042040">
    <property type="protein sequence ID" value="KAI3717554.1"/>
    <property type="molecule type" value="Genomic_DNA"/>
</dbReference>
<organism evidence="1 2">
    <name type="scientific">Smallanthus sonchifolius</name>
    <dbReference type="NCBI Taxonomy" id="185202"/>
    <lineage>
        <taxon>Eukaryota</taxon>
        <taxon>Viridiplantae</taxon>
        <taxon>Streptophyta</taxon>
        <taxon>Embryophyta</taxon>
        <taxon>Tracheophyta</taxon>
        <taxon>Spermatophyta</taxon>
        <taxon>Magnoliopsida</taxon>
        <taxon>eudicotyledons</taxon>
        <taxon>Gunneridae</taxon>
        <taxon>Pentapetalae</taxon>
        <taxon>asterids</taxon>
        <taxon>campanulids</taxon>
        <taxon>Asterales</taxon>
        <taxon>Asteraceae</taxon>
        <taxon>Asteroideae</taxon>
        <taxon>Heliantheae alliance</taxon>
        <taxon>Millerieae</taxon>
        <taxon>Smallanthus</taxon>
    </lineage>
</organism>
<keyword evidence="2" id="KW-1185">Reference proteome</keyword>
<reference evidence="1 2" key="2">
    <citation type="journal article" date="2022" name="Mol. Ecol. Resour.">
        <title>The genomes of chicory, endive, great burdock and yacon provide insights into Asteraceae paleo-polyploidization history and plant inulin production.</title>
        <authorList>
            <person name="Fan W."/>
            <person name="Wang S."/>
            <person name="Wang H."/>
            <person name="Wang A."/>
            <person name="Jiang F."/>
            <person name="Liu H."/>
            <person name="Zhao H."/>
            <person name="Xu D."/>
            <person name="Zhang Y."/>
        </authorList>
    </citation>
    <scope>NUCLEOTIDE SEQUENCE [LARGE SCALE GENOMIC DNA]</scope>
    <source>
        <strain evidence="2">cv. Yunnan</strain>
        <tissue evidence="1">Leaves</tissue>
    </source>
</reference>
<evidence type="ECO:0000313" key="1">
    <source>
        <dbReference type="EMBL" id="KAI3717554.1"/>
    </source>
</evidence>
<reference evidence="2" key="1">
    <citation type="journal article" date="2022" name="Mol. Ecol. Resour.">
        <title>The genomes of chicory, endive, great burdock and yacon provide insights into Asteraceae palaeo-polyploidization history and plant inulin production.</title>
        <authorList>
            <person name="Fan W."/>
            <person name="Wang S."/>
            <person name="Wang H."/>
            <person name="Wang A."/>
            <person name="Jiang F."/>
            <person name="Liu H."/>
            <person name="Zhao H."/>
            <person name="Xu D."/>
            <person name="Zhang Y."/>
        </authorList>
    </citation>
    <scope>NUCLEOTIDE SEQUENCE [LARGE SCALE GENOMIC DNA]</scope>
    <source>
        <strain evidence="2">cv. Yunnan</strain>
    </source>
</reference>
<sequence>MKHSEPEPSRVVVPASFVNVKVNDSDHSLMADIKKCSFPWSCSGLWSNINFSCLMKHNLTRSLLANKENDDSYTRLTPLSILSIPEGVALFQTHENLEILAVVLGPLPQQMIMRAE</sequence>
<comment type="caution">
    <text evidence="1">The sequence shown here is derived from an EMBL/GenBank/DDBJ whole genome shotgun (WGS) entry which is preliminary data.</text>
</comment>
<protein>
    <submittedName>
        <fullName evidence="1">Uncharacterized protein</fullName>
    </submittedName>
</protein>
<name>A0ACB9B4W1_9ASTR</name>
<gene>
    <name evidence="1" type="ORF">L1987_69254</name>
</gene>
<evidence type="ECO:0000313" key="2">
    <source>
        <dbReference type="Proteomes" id="UP001056120"/>
    </source>
</evidence>
<proteinExistence type="predicted"/>
<accession>A0ACB9B4W1</accession>
<dbReference type="Proteomes" id="UP001056120">
    <property type="component" value="Linkage Group LG23"/>
</dbReference>